<evidence type="ECO:0000313" key="2">
    <source>
        <dbReference type="EMBL" id="RAR72650.1"/>
    </source>
</evidence>
<feature type="region of interest" description="Disordered" evidence="1">
    <location>
        <begin position="77"/>
        <end position="113"/>
    </location>
</feature>
<dbReference type="OrthoDB" id="8907515at2"/>
<proteinExistence type="predicted"/>
<protein>
    <submittedName>
        <fullName evidence="2">Uncharacterized protein</fullName>
    </submittedName>
</protein>
<dbReference type="RefSeq" id="WP_111882487.1">
    <property type="nucleotide sequence ID" value="NZ_CBCSGC010000134.1"/>
</dbReference>
<gene>
    <name evidence="2" type="ORF">AX018_10812</name>
</gene>
<evidence type="ECO:0000313" key="3">
    <source>
        <dbReference type="Proteomes" id="UP000248856"/>
    </source>
</evidence>
<dbReference type="Proteomes" id="UP000248856">
    <property type="component" value="Unassembled WGS sequence"/>
</dbReference>
<sequence length="150" mass="16113">MAKALFPLAALFRPLHALVRRFRSTTTITPHPVPMWSRWPDIPAGCAPDGQGSPPHGSAMPALREMGLASLTYPAEPLAEHGAAPNSPSRVAGDWPSHRGATHGHGIASPRAVRVRRRHAGAPERFVIAGRMADVCAELERWAASEAVLR</sequence>
<accession>A0A328YG97</accession>
<dbReference type="AlphaFoldDB" id="A0A328YG97"/>
<comment type="caution">
    <text evidence="2">The sequence shown here is derived from an EMBL/GenBank/DDBJ whole genome shotgun (WGS) entry which is preliminary data.</text>
</comment>
<keyword evidence="3" id="KW-1185">Reference proteome</keyword>
<name>A0A328YG97_9BURK</name>
<organism evidence="2 3">
    <name type="scientific">Paracidovorax anthurii</name>
    <dbReference type="NCBI Taxonomy" id="78229"/>
    <lineage>
        <taxon>Bacteria</taxon>
        <taxon>Pseudomonadati</taxon>
        <taxon>Pseudomonadota</taxon>
        <taxon>Betaproteobacteria</taxon>
        <taxon>Burkholderiales</taxon>
        <taxon>Comamonadaceae</taxon>
        <taxon>Paracidovorax</taxon>
    </lineage>
</organism>
<reference evidence="2 3" key="1">
    <citation type="submission" date="2018-06" db="EMBL/GenBank/DDBJ databases">
        <title>Genomic Encyclopedia of Archaeal and Bacterial Type Strains, Phase II (KMG-II): from individual species to whole genera.</title>
        <authorList>
            <person name="Goeker M."/>
        </authorList>
    </citation>
    <scope>NUCLEOTIDE SEQUENCE [LARGE SCALE GENOMIC DNA]</scope>
    <source>
        <strain evidence="2 3">CFPB 3232</strain>
    </source>
</reference>
<dbReference type="EMBL" id="QLTA01000081">
    <property type="protein sequence ID" value="RAR72650.1"/>
    <property type="molecule type" value="Genomic_DNA"/>
</dbReference>
<evidence type="ECO:0000256" key="1">
    <source>
        <dbReference type="SAM" id="MobiDB-lite"/>
    </source>
</evidence>